<dbReference type="Gene3D" id="3.30.70.100">
    <property type="match status" value="2"/>
</dbReference>
<feature type="compositionally biased region" description="Basic and acidic residues" evidence="1">
    <location>
        <begin position="342"/>
        <end position="353"/>
    </location>
</feature>
<reference evidence="3" key="1">
    <citation type="submission" date="2021-01" db="EMBL/GenBank/DDBJ databases">
        <authorList>
            <person name="Corre E."/>
            <person name="Pelletier E."/>
            <person name="Niang G."/>
            <person name="Scheremetjew M."/>
            <person name="Finn R."/>
            <person name="Kale V."/>
            <person name="Holt S."/>
            <person name="Cochrane G."/>
            <person name="Meng A."/>
            <person name="Brown T."/>
            <person name="Cohen L."/>
        </authorList>
    </citation>
    <scope>NUCLEOTIDE SEQUENCE</scope>
    <source>
        <strain evidence="3">CCMP2058</strain>
    </source>
</reference>
<dbReference type="PROSITE" id="PS50925">
    <property type="entry name" value="BLUF"/>
    <property type="match status" value="1"/>
</dbReference>
<evidence type="ECO:0000313" key="3">
    <source>
        <dbReference type="EMBL" id="CAD8455953.1"/>
    </source>
</evidence>
<dbReference type="SUPFAM" id="SSF54975">
    <property type="entry name" value="Acylphosphatase/BLUF domain-like"/>
    <property type="match status" value="1"/>
</dbReference>
<dbReference type="InterPro" id="IPR007024">
    <property type="entry name" value="BLUF_domain"/>
</dbReference>
<dbReference type="Pfam" id="PF04940">
    <property type="entry name" value="BLUF"/>
    <property type="match status" value="2"/>
</dbReference>
<dbReference type="SMART" id="SM01034">
    <property type="entry name" value="BLUF"/>
    <property type="match status" value="1"/>
</dbReference>
<name>A0A7S0H4V1_9EUKA</name>
<dbReference type="GO" id="GO:0009882">
    <property type="term" value="F:blue light photoreceptor activity"/>
    <property type="evidence" value="ECO:0007669"/>
    <property type="project" value="InterPro"/>
</dbReference>
<proteinExistence type="predicted"/>
<gene>
    <name evidence="3" type="ORF">LAMO00422_LOCUS14898</name>
</gene>
<evidence type="ECO:0000259" key="2">
    <source>
        <dbReference type="PROSITE" id="PS50925"/>
    </source>
</evidence>
<dbReference type="EMBL" id="HBEM01021835">
    <property type="protein sequence ID" value="CAD8455953.1"/>
    <property type="molecule type" value="Transcribed_RNA"/>
</dbReference>
<dbReference type="InterPro" id="IPR036046">
    <property type="entry name" value="Acylphosphatase-like_dom_sf"/>
</dbReference>
<dbReference type="AlphaFoldDB" id="A0A7S0H4V1"/>
<feature type="region of interest" description="Disordered" evidence="1">
    <location>
        <begin position="334"/>
        <end position="363"/>
    </location>
</feature>
<protein>
    <recommendedName>
        <fullName evidence="2">BLUF domain-containing protein</fullName>
    </recommendedName>
</protein>
<dbReference type="GO" id="GO:0071949">
    <property type="term" value="F:FAD binding"/>
    <property type="evidence" value="ECO:0007669"/>
    <property type="project" value="InterPro"/>
</dbReference>
<sequence length="486" mass="55209">MGASDSRNMYGTSVDRISPINLTGEELYRLTYRSQLTKDADIDDIIKKANAKNKTLDVGGALWCERKTGRIRQVLEGKHRAVNALLKVIAKDRRHHRFTIEREEFPLTRYYGSWGGMVFTESPDFDAAFEREVRKNLARYQFSFEVKGNTRQCVSTARQMVKEALNSYTALKIGGILMYHEHTNQYSVILEGEKDAIKAIMSKANTHKYTTSFQLESNENIKERAFAVFSKFSIARVSTATQKDFTVKLGAFECRATSTVESSSAIFFAVLRFYHPRIKRELATKLAEGHIDFEDEDEEKKEYEGPGLDELVAKMEVQLQIELSATKFKSSRSDSKFSISETPKRETSKHRTESNIQPNSPDSMLKWQESEEDVDPEAPKVKLQRKFHYFYNMPLGFRIQATTKQERAMCTTPYRFVAIPTTNTELLNSGIPAGSAILAINDINMTGEKVEIKKLVGAIRDGASKLPIKIHFGVKKLDETSCMVCS</sequence>
<feature type="domain" description="BLUF" evidence="2">
    <location>
        <begin position="27"/>
        <end position="117"/>
    </location>
</feature>
<evidence type="ECO:0000256" key="1">
    <source>
        <dbReference type="SAM" id="MobiDB-lite"/>
    </source>
</evidence>
<organism evidence="3">
    <name type="scientific">Amorphochlora amoebiformis</name>
    <dbReference type="NCBI Taxonomy" id="1561963"/>
    <lineage>
        <taxon>Eukaryota</taxon>
        <taxon>Sar</taxon>
        <taxon>Rhizaria</taxon>
        <taxon>Cercozoa</taxon>
        <taxon>Chlorarachniophyceae</taxon>
        <taxon>Amorphochlora</taxon>
    </lineage>
</organism>
<accession>A0A7S0H4V1</accession>